<evidence type="ECO:0000256" key="8">
    <source>
        <dbReference type="ARBA" id="ARBA00023242"/>
    </source>
</evidence>
<dbReference type="InterPro" id="IPR020094">
    <property type="entry name" value="TruA/RsuA/RluB/E/F_N"/>
</dbReference>
<reference evidence="18" key="1">
    <citation type="submission" date="2019-10" db="EMBL/GenBank/DDBJ databases">
        <authorList>
            <consortium name="DOE Joint Genome Institute"/>
            <person name="Kuo A."/>
            <person name="Miyauchi S."/>
            <person name="Kiss E."/>
            <person name="Drula E."/>
            <person name="Kohler A."/>
            <person name="Sanchez-Garcia M."/>
            <person name="Andreopoulos B."/>
            <person name="Barry K.W."/>
            <person name="Bonito G."/>
            <person name="Buee M."/>
            <person name="Carver A."/>
            <person name="Chen C."/>
            <person name="Cichocki N."/>
            <person name="Clum A."/>
            <person name="Culley D."/>
            <person name="Crous P.W."/>
            <person name="Fauchery L."/>
            <person name="Girlanda M."/>
            <person name="Hayes R."/>
            <person name="Keri Z."/>
            <person name="LaButti K."/>
            <person name="Lipzen A."/>
            <person name="Lombard V."/>
            <person name="Magnuson J."/>
            <person name="Maillard F."/>
            <person name="Morin E."/>
            <person name="Murat C."/>
            <person name="Nolan M."/>
            <person name="Ohm R."/>
            <person name="Pangilinan J."/>
            <person name="Pereira M."/>
            <person name="Perotto S."/>
            <person name="Peter M."/>
            <person name="Riley R."/>
            <person name="Sitrit Y."/>
            <person name="Stielow B."/>
            <person name="Szollosi G."/>
            <person name="Zifcakova L."/>
            <person name="Stursova M."/>
            <person name="Spatafora J.W."/>
            <person name="Tedersoo L."/>
            <person name="Vaario L.-M."/>
            <person name="Yamada A."/>
            <person name="Yan M."/>
            <person name="Wang P."/>
            <person name="Xu J."/>
            <person name="Bruns T."/>
            <person name="Baldrian P."/>
            <person name="Vilgalys R."/>
            <person name="Henrissat B."/>
            <person name="Grigoriev I.V."/>
            <person name="Hibbett D."/>
            <person name="Nagy L.G."/>
            <person name="Martin F.M."/>
        </authorList>
    </citation>
    <scope>NUCLEOTIDE SEQUENCE</scope>
    <source>
        <strain evidence="18">Prilba</strain>
    </source>
</reference>
<feature type="region of interest" description="Disordered" evidence="16">
    <location>
        <begin position="529"/>
        <end position="550"/>
    </location>
</feature>
<evidence type="ECO:0000256" key="7">
    <source>
        <dbReference type="ARBA" id="ARBA00023235"/>
    </source>
</evidence>
<feature type="compositionally biased region" description="Polar residues" evidence="16">
    <location>
        <begin position="41"/>
        <end position="58"/>
    </location>
</feature>
<dbReference type="Gene3D" id="3.30.70.660">
    <property type="entry name" value="Pseudouridine synthase I, catalytic domain, C-terminal subdomain"/>
    <property type="match status" value="1"/>
</dbReference>
<dbReference type="FunFam" id="3.30.70.580:FF:000002">
    <property type="entry name" value="tRNA pseudouridine synthase"/>
    <property type="match status" value="1"/>
</dbReference>
<dbReference type="Gene3D" id="3.30.70.580">
    <property type="entry name" value="Pseudouridine synthase I, catalytic domain, N-terminal subdomain"/>
    <property type="match status" value="1"/>
</dbReference>
<keyword evidence="7" id="KW-0413">Isomerase</keyword>
<evidence type="ECO:0000256" key="3">
    <source>
        <dbReference type="ARBA" id="ARBA00004123"/>
    </source>
</evidence>
<comment type="catalytic activity">
    <reaction evidence="1">
        <text>a uridine in mRNA = a pseudouridine in mRNA</text>
        <dbReference type="Rhea" id="RHEA:56644"/>
        <dbReference type="Rhea" id="RHEA-COMP:14658"/>
        <dbReference type="Rhea" id="RHEA-COMP:14659"/>
        <dbReference type="ChEBI" id="CHEBI:65314"/>
        <dbReference type="ChEBI" id="CHEBI:65315"/>
    </reaction>
</comment>
<evidence type="ECO:0000256" key="6">
    <source>
        <dbReference type="ARBA" id="ARBA00022694"/>
    </source>
</evidence>
<evidence type="ECO:0000256" key="12">
    <source>
        <dbReference type="ARBA" id="ARBA00079072"/>
    </source>
</evidence>
<organism evidence="18 19">
    <name type="scientific">Russula ochroleuca</name>
    <dbReference type="NCBI Taxonomy" id="152965"/>
    <lineage>
        <taxon>Eukaryota</taxon>
        <taxon>Fungi</taxon>
        <taxon>Dikarya</taxon>
        <taxon>Basidiomycota</taxon>
        <taxon>Agaricomycotina</taxon>
        <taxon>Agaricomycetes</taxon>
        <taxon>Russulales</taxon>
        <taxon>Russulaceae</taxon>
        <taxon>Russula</taxon>
    </lineage>
</organism>
<evidence type="ECO:0000256" key="4">
    <source>
        <dbReference type="ARBA" id="ARBA00009375"/>
    </source>
</evidence>
<evidence type="ECO:0000256" key="2">
    <source>
        <dbReference type="ARBA" id="ARBA00001832"/>
    </source>
</evidence>
<dbReference type="InterPro" id="IPR041708">
    <property type="entry name" value="PUS1/PUS2-like"/>
</dbReference>
<dbReference type="GO" id="GO:0006397">
    <property type="term" value="P:mRNA processing"/>
    <property type="evidence" value="ECO:0007669"/>
    <property type="project" value="UniProtKB-KW"/>
</dbReference>
<evidence type="ECO:0000259" key="17">
    <source>
        <dbReference type="Pfam" id="PF01416"/>
    </source>
</evidence>
<evidence type="ECO:0000256" key="14">
    <source>
        <dbReference type="PIRSR" id="PIRSR641708-1"/>
    </source>
</evidence>
<dbReference type="GO" id="GO:0031119">
    <property type="term" value="P:tRNA pseudouridine synthesis"/>
    <property type="evidence" value="ECO:0007669"/>
    <property type="project" value="InterPro"/>
</dbReference>
<protein>
    <recommendedName>
        <fullName evidence="11">tRNA pseudouridine synthase 1</fullName>
    </recommendedName>
    <alternativeName>
        <fullName evidence="12">tRNA pseudouridylate synthase 1</fullName>
    </alternativeName>
    <alternativeName>
        <fullName evidence="13">tRNA-uridine isomerase 1</fullName>
    </alternativeName>
</protein>
<evidence type="ECO:0000256" key="1">
    <source>
        <dbReference type="ARBA" id="ARBA00001166"/>
    </source>
</evidence>
<feature type="compositionally biased region" description="Acidic residues" evidence="16">
    <location>
        <begin position="537"/>
        <end position="548"/>
    </location>
</feature>
<sequence>MNQMAEDTGTATSGIPTKRHCVQDTPQSSPKRVKVDLQPTMGANTPESNADIPQSSKTSPKRRDAAGYPKSRHGKEKYGKNVGRRRRRDHDHPERNEVGAEATEADPQDAAEKAPRLPKRQSALLIGFCGTGCAGMQIQPDARTIEGVLFDALVRVGAVSSDNADDATKVNLGRAARTDAGVHAAGNLVSLKLITQIPGVPDVVAATNKLLPPEIRVWGIVRVQNSFSARTSCDSRRYTYFLPSYLLIPPKPGSGLYETFRRQVVPSSNSLPDAGASTNHVHLFWAESPPGSSKDDDLQRKRRWRAGPEDVQRLREIAKKFEGTRNFHNFTVGREFSDRSTQRHMKKIEISDPVVYGSTEWISVMIHGQSFMLHQRKMISALVLCCRTGTPPQIIEELYGPRQVFIPKMPSLGLLLEHPIFESYNRKVAGVNEDLSPEDVEFRPQIDFEIYREEIEKFKQMHIYDRMRDAEDRKAVFDAWVRSTDAYSGDDLLYLNPKGVIPTAAVVKRSERRKNPFREKRRFDVTDFPENGKIEVDEAEEEGDEQDVVMDKAELADMEG</sequence>
<evidence type="ECO:0000313" key="19">
    <source>
        <dbReference type="Proteomes" id="UP000759537"/>
    </source>
</evidence>
<dbReference type="PANTHER" id="PTHR11142:SF4">
    <property type="entry name" value="PSEUDOURIDYLATE SYNTHASE 1 HOMOLOG"/>
    <property type="match status" value="1"/>
</dbReference>
<keyword evidence="6" id="KW-0819">tRNA processing</keyword>
<feature type="active site" description="Nucleophile" evidence="14">
    <location>
        <position position="179"/>
    </location>
</feature>
<comment type="caution">
    <text evidence="18">The sequence shown here is derived from an EMBL/GenBank/DDBJ whole genome shotgun (WGS) entry which is preliminary data.</text>
</comment>
<dbReference type="InterPro" id="IPR020095">
    <property type="entry name" value="PsdUridine_synth_TruA_C"/>
</dbReference>
<keyword evidence="5" id="KW-0507">mRNA processing</keyword>
<evidence type="ECO:0000256" key="9">
    <source>
        <dbReference type="ARBA" id="ARBA00036943"/>
    </source>
</evidence>
<dbReference type="CDD" id="cd02568">
    <property type="entry name" value="PseudoU_synth_PUS1_PUS2"/>
    <property type="match status" value="1"/>
</dbReference>
<evidence type="ECO:0000313" key="18">
    <source>
        <dbReference type="EMBL" id="KAF8479581.1"/>
    </source>
</evidence>
<feature type="region of interest" description="Disordered" evidence="16">
    <location>
        <begin position="1"/>
        <end position="117"/>
    </location>
</feature>
<dbReference type="Pfam" id="PF01416">
    <property type="entry name" value="PseudoU_synth_1"/>
    <property type="match status" value="1"/>
</dbReference>
<dbReference type="InterPro" id="IPR020103">
    <property type="entry name" value="PsdUridine_synth_cat_dom_sf"/>
</dbReference>
<dbReference type="EMBL" id="WHVB01000009">
    <property type="protein sequence ID" value="KAF8479581.1"/>
    <property type="molecule type" value="Genomic_DNA"/>
</dbReference>
<accession>A0A9P5T8C9</accession>
<keyword evidence="8" id="KW-0539">Nucleus</keyword>
<proteinExistence type="inferred from homology"/>
<feature type="binding site" evidence="15">
    <location>
        <position position="238"/>
    </location>
    <ligand>
        <name>substrate</name>
    </ligand>
</feature>
<feature type="domain" description="Pseudouridine synthase I TruA alpha/beta" evidence="17">
    <location>
        <begin position="317"/>
        <end position="421"/>
    </location>
</feature>
<comment type="subcellular location">
    <subcellularLocation>
        <location evidence="3">Nucleus</location>
    </subcellularLocation>
</comment>
<dbReference type="AlphaFoldDB" id="A0A9P5T8C9"/>
<dbReference type="GO" id="GO:0009982">
    <property type="term" value="F:pseudouridine synthase activity"/>
    <property type="evidence" value="ECO:0007669"/>
    <property type="project" value="InterPro"/>
</dbReference>
<dbReference type="Proteomes" id="UP000759537">
    <property type="component" value="Unassembled WGS sequence"/>
</dbReference>
<dbReference type="OrthoDB" id="10256309at2759"/>
<evidence type="ECO:0000256" key="10">
    <source>
        <dbReference type="ARBA" id="ARBA00053072"/>
    </source>
</evidence>
<dbReference type="GO" id="GO:0031120">
    <property type="term" value="P:snRNA pseudouridine synthesis"/>
    <property type="evidence" value="ECO:0007669"/>
    <property type="project" value="UniProtKB-ARBA"/>
</dbReference>
<dbReference type="InterPro" id="IPR001406">
    <property type="entry name" value="PsdUridine_synth_TruA"/>
</dbReference>
<comment type="catalytic activity">
    <reaction evidence="2">
        <text>uridine in snRNA = pseudouridine in snRNA</text>
        <dbReference type="Rhea" id="RHEA:51124"/>
        <dbReference type="Rhea" id="RHEA-COMP:12891"/>
        <dbReference type="Rhea" id="RHEA-COMP:12892"/>
        <dbReference type="ChEBI" id="CHEBI:65314"/>
        <dbReference type="ChEBI" id="CHEBI:65315"/>
    </reaction>
</comment>
<gene>
    <name evidence="18" type="ORF">DFH94DRAFT_744562</name>
</gene>
<comment type="similarity">
    <text evidence="4">Belongs to the tRNA pseudouridine synthase TruA family.</text>
</comment>
<dbReference type="GO" id="GO:1990481">
    <property type="term" value="P:mRNA pseudouridine synthesis"/>
    <property type="evidence" value="ECO:0007669"/>
    <property type="project" value="TreeGrafter"/>
</dbReference>
<keyword evidence="19" id="KW-1185">Reference proteome</keyword>
<name>A0A9P5T8C9_9AGAM</name>
<feature type="compositionally biased region" description="Polar residues" evidence="16">
    <location>
        <begin position="1"/>
        <end position="15"/>
    </location>
</feature>
<comment type="catalytic activity">
    <reaction evidence="9">
        <text>a uridine in tRNA = a pseudouridine in tRNA</text>
        <dbReference type="Rhea" id="RHEA:54572"/>
        <dbReference type="Rhea" id="RHEA-COMP:13339"/>
        <dbReference type="Rhea" id="RHEA-COMP:13934"/>
        <dbReference type="ChEBI" id="CHEBI:65314"/>
        <dbReference type="ChEBI" id="CHEBI:65315"/>
    </reaction>
</comment>
<reference evidence="18" key="2">
    <citation type="journal article" date="2020" name="Nat. Commun.">
        <title>Large-scale genome sequencing of mycorrhizal fungi provides insights into the early evolution of symbiotic traits.</title>
        <authorList>
            <person name="Miyauchi S."/>
            <person name="Kiss E."/>
            <person name="Kuo A."/>
            <person name="Drula E."/>
            <person name="Kohler A."/>
            <person name="Sanchez-Garcia M."/>
            <person name="Morin E."/>
            <person name="Andreopoulos B."/>
            <person name="Barry K.W."/>
            <person name="Bonito G."/>
            <person name="Buee M."/>
            <person name="Carver A."/>
            <person name="Chen C."/>
            <person name="Cichocki N."/>
            <person name="Clum A."/>
            <person name="Culley D."/>
            <person name="Crous P.W."/>
            <person name="Fauchery L."/>
            <person name="Girlanda M."/>
            <person name="Hayes R.D."/>
            <person name="Keri Z."/>
            <person name="LaButti K."/>
            <person name="Lipzen A."/>
            <person name="Lombard V."/>
            <person name="Magnuson J."/>
            <person name="Maillard F."/>
            <person name="Murat C."/>
            <person name="Nolan M."/>
            <person name="Ohm R.A."/>
            <person name="Pangilinan J."/>
            <person name="Pereira M.F."/>
            <person name="Perotto S."/>
            <person name="Peter M."/>
            <person name="Pfister S."/>
            <person name="Riley R."/>
            <person name="Sitrit Y."/>
            <person name="Stielow J.B."/>
            <person name="Szollosi G."/>
            <person name="Zifcakova L."/>
            <person name="Stursova M."/>
            <person name="Spatafora J.W."/>
            <person name="Tedersoo L."/>
            <person name="Vaario L.M."/>
            <person name="Yamada A."/>
            <person name="Yan M."/>
            <person name="Wang P."/>
            <person name="Xu J."/>
            <person name="Bruns T."/>
            <person name="Baldrian P."/>
            <person name="Vilgalys R."/>
            <person name="Dunand C."/>
            <person name="Henrissat B."/>
            <person name="Grigoriev I.V."/>
            <person name="Hibbett D."/>
            <person name="Nagy L.G."/>
            <person name="Martin F.M."/>
        </authorList>
    </citation>
    <scope>NUCLEOTIDE SEQUENCE</scope>
    <source>
        <strain evidence="18">Prilba</strain>
    </source>
</reference>
<dbReference type="GO" id="GO:0005634">
    <property type="term" value="C:nucleus"/>
    <property type="evidence" value="ECO:0007669"/>
    <property type="project" value="UniProtKB-SubCell"/>
</dbReference>
<evidence type="ECO:0000256" key="11">
    <source>
        <dbReference type="ARBA" id="ARBA00073968"/>
    </source>
</evidence>
<dbReference type="FunFam" id="3.30.70.660:FF:000002">
    <property type="entry name" value="tRNA pseudouridine synthase"/>
    <property type="match status" value="1"/>
</dbReference>
<evidence type="ECO:0000256" key="16">
    <source>
        <dbReference type="SAM" id="MobiDB-lite"/>
    </source>
</evidence>
<evidence type="ECO:0000256" key="13">
    <source>
        <dbReference type="ARBA" id="ARBA00080858"/>
    </source>
</evidence>
<evidence type="ECO:0000256" key="15">
    <source>
        <dbReference type="PIRSR" id="PIRSR641708-2"/>
    </source>
</evidence>
<evidence type="ECO:0000256" key="5">
    <source>
        <dbReference type="ARBA" id="ARBA00022664"/>
    </source>
</evidence>
<dbReference type="PANTHER" id="PTHR11142">
    <property type="entry name" value="PSEUDOURIDYLATE SYNTHASE"/>
    <property type="match status" value="1"/>
</dbReference>
<dbReference type="GO" id="GO:0003723">
    <property type="term" value="F:RNA binding"/>
    <property type="evidence" value="ECO:0007669"/>
    <property type="project" value="InterPro"/>
</dbReference>
<comment type="function">
    <text evidence="10">Formation of pseudouridine at positions 27 and 28 in the anticodon stem and loop of transfer RNAs; at positions 34 and 36 of intron-containing precursor tRNA(Ile) and at position 35 in the intron-containing tRNA(Tyr). Catalyzes pseudouridylation at position 44 in U2 snRNA. Also catalyzes pseudouridylation of mRNAs.</text>
</comment>
<dbReference type="InterPro" id="IPR020097">
    <property type="entry name" value="PsdUridine_synth_TruA_a/b_dom"/>
</dbReference>
<dbReference type="SUPFAM" id="SSF55120">
    <property type="entry name" value="Pseudouridine synthase"/>
    <property type="match status" value="1"/>
</dbReference>
<dbReference type="NCBIfam" id="TIGR00071">
    <property type="entry name" value="hisT_truA"/>
    <property type="match status" value="1"/>
</dbReference>